<dbReference type="PANTHER" id="PTHR21266:SF59">
    <property type="entry name" value="BLR4922 PROTEIN"/>
    <property type="match status" value="1"/>
</dbReference>
<keyword evidence="3" id="KW-0560">Oxidoreductase</keyword>
<dbReference type="SUPFAM" id="SSF55961">
    <property type="entry name" value="Bet v1-like"/>
    <property type="match status" value="1"/>
</dbReference>
<dbReference type="GO" id="GO:0005506">
    <property type="term" value="F:iron ion binding"/>
    <property type="evidence" value="ECO:0007669"/>
    <property type="project" value="InterPro"/>
</dbReference>
<evidence type="ECO:0000313" key="7">
    <source>
        <dbReference type="EMBL" id="ADZ25004.1"/>
    </source>
</evidence>
<organism evidence="7">
    <name type="scientific">Sorangium cellulosum</name>
    <name type="common">Polyangium cellulosum</name>
    <dbReference type="NCBI Taxonomy" id="56"/>
    <lineage>
        <taxon>Bacteria</taxon>
        <taxon>Pseudomonadati</taxon>
        <taxon>Myxococcota</taxon>
        <taxon>Polyangia</taxon>
        <taxon>Polyangiales</taxon>
        <taxon>Polyangiaceae</taxon>
        <taxon>Sorangium</taxon>
    </lineage>
</organism>
<proteinExistence type="predicted"/>
<dbReference type="InterPro" id="IPR036922">
    <property type="entry name" value="Rieske_2Fe-2S_sf"/>
</dbReference>
<dbReference type="CDD" id="cd03469">
    <property type="entry name" value="Rieske_RO_Alpha_N"/>
    <property type="match status" value="1"/>
</dbReference>
<keyword evidence="4" id="KW-0408">Iron</keyword>
<evidence type="ECO:0000256" key="4">
    <source>
        <dbReference type="ARBA" id="ARBA00023004"/>
    </source>
</evidence>
<keyword evidence="5" id="KW-0411">Iron-sulfur</keyword>
<dbReference type="Gene3D" id="3.90.380.10">
    <property type="entry name" value="Naphthalene 1,2-dioxygenase Alpha Subunit, Chain A, domain 1"/>
    <property type="match status" value="1"/>
</dbReference>
<dbReference type="SUPFAM" id="SSF50022">
    <property type="entry name" value="ISP domain"/>
    <property type="match status" value="1"/>
</dbReference>
<accession>F1B9R2</accession>
<evidence type="ECO:0000256" key="2">
    <source>
        <dbReference type="ARBA" id="ARBA00022723"/>
    </source>
</evidence>
<dbReference type="PROSITE" id="PS00570">
    <property type="entry name" value="RING_HYDROXYL_ALPHA"/>
    <property type="match status" value="1"/>
</dbReference>
<feature type="domain" description="Rieske" evidence="6">
    <location>
        <begin position="6"/>
        <end position="110"/>
    </location>
</feature>
<dbReference type="InterPro" id="IPR017941">
    <property type="entry name" value="Rieske_2Fe-2S"/>
</dbReference>
<evidence type="ECO:0000256" key="1">
    <source>
        <dbReference type="ARBA" id="ARBA00022714"/>
    </source>
</evidence>
<dbReference type="EMBL" id="HM639990">
    <property type="protein sequence ID" value="ADZ25004.1"/>
    <property type="molecule type" value="Genomic_DNA"/>
</dbReference>
<dbReference type="PROSITE" id="PS51296">
    <property type="entry name" value="RIESKE"/>
    <property type="match status" value="1"/>
</dbReference>
<dbReference type="PANTHER" id="PTHR21266">
    <property type="entry name" value="IRON-SULFUR DOMAIN CONTAINING PROTEIN"/>
    <property type="match status" value="1"/>
</dbReference>
<evidence type="ECO:0000256" key="3">
    <source>
        <dbReference type="ARBA" id="ARBA00023002"/>
    </source>
</evidence>
<dbReference type="InterPro" id="IPR015881">
    <property type="entry name" value="ARHD_Rieske_2Fe_2S"/>
</dbReference>
<dbReference type="GO" id="GO:0051537">
    <property type="term" value="F:2 iron, 2 sulfur cluster binding"/>
    <property type="evidence" value="ECO:0007669"/>
    <property type="project" value="UniProtKB-KW"/>
</dbReference>
<evidence type="ECO:0000259" key="6">
    <source>
        <dbReference type="PROSITE" id="PS51296"/>
    </source>
</evidence>
<dbReference type="Gene3D" id="2.102.10.10">
    <property type="entry name" value="Rieske [2Fe-2S] iron-sulphur domain"/>
    <property type="match status" value="1"/>
</dbReference>
<keyword evidence="1" id="KW-0001">2Fe-2S</keyword>
<protein>
    <submittedName>
        <fullName evidence="7">Rieske (2Fe-2S) domain-containing protein</fullName>
    </submittedName>
</protein>
<evidence type="ECO:0000256" key="5">
    <source>
        <dbReference type="ARBA" id="ARBA00023014"/>
    </source>
</evidence>
<dbReference type="GO" id="GO:0016491">
    <property type="term" value="F:oxidoreductase activity"/>
    <property type="evidence" value="ECO:0007669"/>
    <property type="project" value="UniProtKB-KW"/>
</dbReference>
<gene>
    <name evidence="7" type="primary">leu15</name>
</gene>
<reference evidence="7" key="1">
    <citation type="journal article" date="2011" name="Mol. Biosyst.">
        <title>Insights into the complex biosynthesis of the leupyrrins in Sorangium cellulosum So ce690.</title>
        <authorList>
            <person name="Kopp M."/>
            <person name="Irschik H."/>
            <person name="Gemperlein K."/>
            <person name="Buntin K."/>
            <person name="Meiser P."/>
            <person name="Weissman K.J."/>
            <person name="Bode H.B."/>
            <person name="Muller R."/>
        </authorList>
    </citation>
    <scope>NUCLEOTIDE SEQUENCE</scope>
    <source>
        <strain evidence="7">So ce690</strain>
    </source>
</reference>
<dbReference type="InterPro" id="IPR050584">
    <property type="entry name" value="Cholesterol_7-desaturase"/>
</dbReference>
<dbReference type="Pfam" id="PF00355">
    <property type="entry name" value="Rieske"/>
    <property type="match status" value="1"/>
</dbReference>
<keyword evidence="2" id="KW-0479">Metal-binding</keyword>
<sequence>MIPNEWYAVLESHRVRRDPVGLKRLGQDIVLWRQSSGNVACLIDRCPHRGAKLSVGRVAQGCIECPYHGFLFDAGGACRYVPANGADRPVPKGLHVDSWPVREEHGLIWVWWGESRSEYPPVPWFPQPASDEAHAAESSGVYNFHYARAIENALDAHHFPFIHGSISPNVGTLIDPFKAEFDGETIRVVAGLKRSRSESDEEAVLFNMAFKFPNVFFVRLHDKIRLIQVTTPVDDKSTWAYVRYYQTFVSVPVLGRILSRFLMVGDAKLAQELQDVPVFQTQTPHKPGLDCGYKFIVADRGIYYYLTERQRRIDAAKAKKLPVLQPSDEAPALPGEA</sequence>
<dbReference type="AlphaFoldDB" id="F1B9R2"/>
<name>F1B9R2_SORCE</name>